<dbReference type="FunFam" id="3.40.50.720:FF:000084">
    <property type="entry name" value="Short-chain dehydrogenase reductase"/>
    <property type="match status" value="1"/>
</dbReference>
<reference evidence="4 5" key="1">
    <citation type="submission" date="2014-01" db="EMBL/GenBank/DDBJ databases">
        <title>Genome sequence determination for a cystic fibrosis isolate, Inquilinus limosus.</title>
        <authorList>
            <person name="Pino M."/>
            <person name="Di Conza J."/>
            <person name="Gutkind G."/>
        </authorList>
    </citation>
    <scope>NUCLEOTIDE SEQUENCE [LARGE SCALE GENOMIC DNA]</scope>
    <source>
        <strain evidence="4 5">MP06</strain>
    </source>
</reference>
<accession>A0A0A0CYJ4</accession>
<evidence type="ECO:0000256" key="1">
    <source>
        <dbReference type="ARBA" id="ARBA00006484"/>
    </source>
</evidence>
<dbReference type="Gene3D" id="3.40.50.720">
    <property type="entry name" value="NAD(P)-binding Rossmann-like Domain"/>
    <property type="match status" value="1"/>
</dbReference>
<dbReference type="InterPro" id="IPR002347">
    <property type="entry name" value="SDR_fam"/>
</dbReference>
<feature type="domain" description="Ketoreductase" evidence="3">
    <location>
        <begin position="3"/>
        <end position="193"/>
    </location>
</feature>
<dbReference type="InterPro" id="IPR020904">
    <property type="entry name" value="Sc_DH/Rdtase_CS"/>
</dbReference>
<comment type="similarity">
    <text evidence="1">Belongs to the short-chain dehydrogenases/reductases (SDR) family.</text>
</comment>
<dbReference type="PROSITE" id="PS00061">
    <property type="entry name" value="ADH_SHORT"/>
    <property type="match status" value="1"/>
</dbReference>
<dbReference type="PRINTS" id="PR00081">
    <property type="entry name" value="GDHRDH"/>
</dbReference>
<sequence length="250" mass="25229">MAGVLLVTGAGRGIGAAIARLGAARGWRVAVNYGRSRDAAEALVAGIQAAGGEAAAFAADVGDSAAVTAMFAQVDRVLGPVTALINNAGVIGPVSRVDGLDDPQALAALYAVNVFGMFHCSREAIRRMSRRQGGPGGVIVNISSVAARHGGLPQEVAYASSKGAVDSFTTGLAREVAPDGIRVVGLRPGLTDTDINDDHIGGKSVLDAVAPSIPIGRIGRPEEIAEAALFLLSDAASYMTATTIDVSGGR</sequence>
<dbReference type="RefSeq" id="WP_034845442.1">
    <property type="nucleotide sequence ID" value="NZ_JANX01000479.1"/>
</dbReference>
<evidence type="ECO:0000256" key="2">
    <source>
        <dbReference type="ARBA" id="ARBA00023002"/>
    </source>
</evidence>
<dbReference type="SMART" id="SM00822">
    <property type="entry name" value="PKS_KR"/>
    <property type="match status" value="1"/>
</dbReference>
<protein>
    <recommendedName>
        <fullName evidence="3">Ketoreductase domain-containing protein</fullName>
    </recommendedName>
</protein>
<dbReference type="OrthoDB" id="20590at2"/>
<keyword evidence="2" id="KW-0560">Oxidoreductase</keyword>
<dbReference type="AlphaFoldDB" id="A0A0A0CYJ4"/>
<dbReference type="SUPFAM" id="SSF51735">
    <property type="entry name" value="NAD(P)-binding Rossmann-fold domains"/>
    <property type="match status" value="1"/>
</dbReference>
<dbReference type="InterPro" id="IPR057326">
    <property type="entry name" value="KR_dom"/>
</dbReference>
<dbReference type="EMBL" id="JANX01000479">
    <property type="protein sequence ID" value="KGM31576.1"/>
    <property type="molecule type" value="Genomic_DNA"/>
</dbReference>
<evidence type="ECO:0000259" key="3">
    <source>
        <dbReference type="SMART" id="SM00822"/>
    </source>
</evidence>
<dbReference type="GO" id="GO:0016491">
    <property type="term" value="F:oxidoreductase activity"/>
    <property type="evidence" value="ECO:0007669"/>
    <property type="project" value="UniProtKB-KW"/>
</dbReference>
<dbReference type="Proteomes" id="UP000029995">
    <property type="component" value="Unassembled WGS sequence"/>
</dbReference>
<dbReference type="Pfam" id="PF13561">
    <property type="entry name" value="adh_short_C2"/>
    <property type="match status" value="1"/>
</dbReference>
<name>A0A0A0CYJ4_9PROT</name>
<evidence type="ECO:0000313" key="5">
    <source>
        <dbReference type="Proteomes" id="UP000029995"/>
    </source>
</evidence>
<dbReference type="CDD" id="cd05233">
    <property type="entry name" value="SDR_c"/>
    <property type="match status" value="1"/>
</dbReference>
<evidence type="ECO:0000313" key="4">
    <source>
        <dbReference type="EMBL" id="KGM31576.1"/>
    </source>
</evidence>
<dbReference type="InterPro" id="IPR036291">
    <property type="entry name" value="NAD(P)-bd_dom_sf"/>
</dbReference>
<dbReference type="PRINTS" id="PR00080">
    <property type="entry name" value="SDRFAMILY"/>
</dbReference>
<organism evidence="4 5">
    <name type="scientific">Inquilinus limosus MP06</name>
    <dbReference type="NCBI Taxonomy" id="1398085"/>
    <lineage>
        <taxon>Bacteria</taxon>
        <taxon>Pseudomonadati</taxon>
        <taxon>Pseudomonadota</taxon>
        <taxon>Alphaproteobacteria</taxon>
        <taxon>Rhodospirillales</taxon>
        <taxon>Rhodospirillaceae</taxon>
        <taxon>Inquilinus</taxon>
    </lineage>
</organism>
<dbReference type="PANTHER" id="PTHR43639:SF1">
    <property type="entry name" value="SHORT-CHAIN DEHYDROGENASE_REDUCTASE FAMILY PROTEIN"/>
    <property type="match status" value="1"/>
</dbReference>
<gene>
    <name evidence="4" type="ORF">P409_26405</name>
</gene>
<comment type="caution">
    <text evidence="4">The sequence shown here is derived from an EMBL/GenBank/DDBJ whole genome shotgun (WGS) entry which is preliminary data.</text>
</comment>
<dbReference type="PANTHER" id="PTHR43639">
    <property type="entry name" value="OXIDOREDUCTASE, SHORT-CHAIN DEHYDROGENASE/REDUCTASE FAMILY (AFU_ORTHOLOGUE AFUA_5G02870)"/>
    <property type="match status" value="1"/>
</dbReference>
<proteinExistence type="inferred from homology"/>